<dbReference type="Proteomes" id="UP000319716">
    <property type="component" value="Unassembled WGS sequence"/>
</dbReference>
<gene>
    <name evidence="1" type="ORF">NBRC111894_2206</name>
</gene>
<name>A0A4Y1ZC26_9BACL</name>
<evidence type="ECO:0000313" key="1">
    <source>
        <dbReference type="EMBL" id="GAY76652.1"/>
    </source>
</evidence>
<dbReference type="EC" id="4.2.1.9" evidence="1"/>
<protein>
    <submittedName>
        <fullName evidence="1">Dihydroxy-acid dehydratase</fullName>
        <ecNumber evidence="1">4.2.1.9</ecNumber>
    </submittedName>
</protein>
<reference evidence="1 2" key="1">
    <citation type="submission" date="2017-11" db="EMBL/GenBank/DDBJ databases">
        <title>Draft Genome Sequence of Sporolactobacillus inulinus NBRC 111894 Isolated from Koso, a Japanese Sugar-Vegetable Fermented Beverage.</title>
        <authorList>
            <person name="Chiou T.Y."/>
            <person name="Oshima K."/>
            <person name="Suda W."/>
            <person name="Hattori M."/>
            <person name="Takahashi T."/>
        </authorList>
    </citation>
    <scope>NUCLEOTIDE SEQUENCE [LARGE SCALE GENOMIC DNA]</scope>
    <source>
        <strain evidence="1 2">NBRC111894</strain>
    </source>
</reference>
<evidence type="ECO:0000313" key="2">
    <source>
        <dbReference type="Proteomes" id="UP000319716"/>
    </source>
</evidence>
<organism evidence="1 2">
    <name type="scientific">Sporolactobacillus inulinus</name>
    <dbReference type="NCBI Taxonomy" id="2078"/>
    <lineage>
        <taxon>Bacteria</taxon>
        <taxon>Bacillati</taxon>
        <taxon>Bacillota</taxon>
        <taxon>Bacilli</taxon>
        <taxon>Bacillales</taxon>
        <taxon>Sporolactobacillaceae</taxon>
        <taxon>Sporolactobacillus</taxon>
    </lineage>
</organism>
<keyword evidence="1" id="KW-0456">Lyase</keyword>
<proteinExistence type="predicted"/>
<sequence length="52" mass="5899">MTKRWKKEERKIKEPNKDASKFLSLYASSTASAAHGAVRNTLKEGKTYAEKI</sequence>
<dbReference type="AlphaFoldDB" id="A0A4Y1ZC26"/>
<dbReference type="EMBL" id="BEXB01000016">
    <property type="protein sequence ID" value="GAY76652.1"/>
    <property type="molecule type" value="Genomic_DNA"/>
</dbReference>
<accession>A0A4Y1ZC26</accession>
<comment type="caution">
    <text evidence="1">The sequence shown here is derived from an EMBL/GenBank/DDBJ whole genome shotgun (WGS) entry which is preliminary data.</text>
</comment>
<dbReference type="GO" id="GO:0004160">
    <property type="term" value="F:dihydroxy-acid dehydratase activity"/>
    <property type="evidence" value="ECO:0007669"/>
    <property type="project" value="UniProtKB-EC"/>
</dbReference>